<proteinExistence type="predicted"/>
<keyword evidence="2" id="KW-0808">Transferase</keyword>
<accession>A0ABX2HD47</accession>
<dbReference type="EMBL" id="JAAITS010000069">
    <property type="protein sequence ID" value="NSG87294.1"/>
    <property type="molecule type" value="Genomic_DNA"/>
</dbReference>
<keyword evidence="3" id="KW-1185">Reference proteome</keyword>
<dbReference type="Proteomes" id="UP001644719">
    <property type="component" value="Unassembled WGS sequence"/>
</dbReference>
<reference evidence="2 3" key="1">
    <citation type="journal article" date="2020" name="Cell Host Microbe">
        <title>Functional and Genomic Variation between Human-Derived Isolates of Lachnospiraceae Reveals Inter- and Intra-Species Diversity.</title>
        <authorList>
            <person name="Sorbara M.T."/>
            <person name="Littmann E.R."/>
            <person name="Fontana E."/>
            <person name="Moody T.U."/>
            <person name="Kohout C.E."/>
            <person name="Gjonbalaj M."/>
            <person name="Eaton V."/>
            <person name="Seok R."/>
            <person name="Leiner I.M."/>
            <person name="Pamer E.G."/>
        </authorList>
    </citation>
    <scope>NUCLEOTIDE SEQUENCE [LARGE SCALE GENOMIC DNA]</scope>
    <source>
        <strain evidence="2 3">MSK.17.74</strain>
    </source>
</reference>
<gene>
    <name evidence="2" type="ORF">G5B17_18205</name>
</gene>
<evidence type="ECO:0000313" key="2">
    <source>
        <dbReference type="EMBL" id="NSG87294.1"/>
    </source>
</evidence>
<dbReference type="InterPro" id="IPR007345">
    <property type="entry name" value="Polysacch_pyruvyl_Trfase"/>
</dbReference>
<protein>
    <submittedName>
        <fullName evidence="2">Polysaccharide pyruvyl transferase family protein</fullName>
    </submittedName>
</protein>
<name>A0ABX2HD47_9FIRM</name>
<dbReference type="Pfam" id="PF04230">
    <property type="entry name" value="PS_pyruv_trans"/>
    <property type="match status" value="1"/>
</dbReference>
<dbReference type="RefSeq" id="WP_173770308.1">
    <property type="nucleotide sequence ID" value="NZ_JAAITS010000069.1"/>
</dbReference>
<evidence type="ECO:0000259" key="1">
    <source>
        <dbReference type="Pfam" id="PF04230"/>
    </source>
</evidence>
<comment type="caution">
    <text evidence="2">The sequence shown here is derived from an EMBL/GenBank/DDBJ whole genome shotgun (WGS) entry which is preliminary data.</text>
</comment>
<feature type="domain" description="Polysaccharide pyruvyl transferase" evidence="1">
    <location>
        <begin position="16"/>
        <end position="297"/>
    </location>
</feature>
<dbReference type="GO" id="GO:0016740">
    <property type="term" value="F:transferase activity"/>
    <property type="evidence" value="ECO:0007669"/>
    <property type="project" value="UniProtKB-KW"/>
</dbReference>
<sequence>MQKKRVGVITFHNYDNYGAILQSYALQKKLQEIGTQPEIIDYRCDYISNPFRLVNLKKKGLFNYIYGAIGHICYIPRRFKCNRFRKHMRYSQPVTQGKMQPVAGKYDIYIAGSDQIWDYKLTNFDTTYFLDFVKEGKKKCSYAASIGENLPPEEYQQKYKELLSDFDEILVREDYGADIVENLTEKRPEVVCDPTLLLTAEEWDKLLVEPKYKEKYILVYQLGINKEIVDFARRLHNKTGYRIVYIPFPLVGLLKCDCKITVGPAEWMGLFKNAEYVVSDSFHGVVFALIFNRKFFAKVNGHHMNRRVQQLLNLVKLTDRTMDDVSYEKLTEEIDFTYANEQIARFREHSMEQLRQMTSED</sequence>
<organism evidence="2 3">
    <name type="scientific">Blautia faecis</name>
    <dbReference type="NCBI Taxonomy" id="871665"/>
    <lineage>
        <taxon>Bacteria</taxon>
        <taxon>Bacillati</taxon>
        <taxon>Bacillota</taxon>
        <taxon>Clostridia</taxon>
        <taxon>Lachnospirales</taxon>
        <taxon>Lachnospiraceae</taxon>
        <taxon>Blautia</taxon>
    </lineage>
</organism>
<evidence type="ECO:0000313" key="3">
    <source>
        <dbReference type="Proteomes" id="UP001644719"/>
    </source>
</evidence>